<proteinExistence type="predicted"/>
<name>A0A9P1SVJ9_LISMN</name>
<protein>
    <submittedName>
        <fullName evidence="1">Phage portal protein</fullName>
    </submittedName>
</protein>
<reference evidence="1 2" key="1">
    <citation type="submission" date="2018-06" db="EMBL/GenBank/DDBJ databases">
        <authorList>
            <consortium name="GenomeTrakr: Next Generation Sequencing Network for Food Pathogen Tracability"/>
        </authorList>
    </citation>
    <scope>NUCLEOTIDE SEQUENCE [LARGE SCALE GENOMIC DNA]</scope>
    <source>
        <strain evidence="1 2">FDA00007096</strain>
    </source>
</reference>
<gene>
    <name evidence="1" type="ORF">ARY78_10165</name>
</gene>
<dbReference type="NCBIfam" id="TIGR01537">
    <property type="entry name" value="portal_HK97"/>
    <property type="match status" value="1"/>
</dbReference>
<organism evidence="1 2">
    <name type="scientific">Listeria monocytogenes</name>
    <dbReference type="NCBI Taxonomy" id="1639"/>
    <lineage>
        <taxon>Bacteria</taxon>
        <taxon>Bacillati</taxon>
        <taxon>Bacillota</taxon>
        <taxon>Bacilli</taxon>
        <taxon>Bacillales</taxon>
        <taxon>Listeriaceae</taxon>
        <taxon>Listeria</taxon>
    </lineage>
</organism>
<evidence type="ECO:0000313" key="2">
    <source>
        <dbReference type="Proteomes" id="UP000365297"/>
    </source>
</evidence>
<accession>A0A9P1SVJ9</accession>
<sequence length="393" mass="44588">MNWRIKVPWKKKRSKDFGFVWNGESYSFALDNGYTKLSDNAEVKIAVDKIADLVSNMTVHLMENTEKGDIRIRDELSRKIDINPYSLMTRKTWIYNIVANLLLYGDGNAIVLPEFKNGLISELKPLDPLLVDFEVSEETYKINYKNKTYSPDELVHFAINPDPEYPFIGTGYRVSLKSLVDNLNQATATKKAFMSSKFMPNLIVKVDANASELASEDGKNKIEDMYLKRTEEGKPWIIPAELIEVEQVKPLSLTDIAINEAVNIDKKTVAGLLGVPAFFLGVGDFDKNEFNNFINTRIMSIAMIISQTLTRDLLISPSRYFKLNPRSLYSYDITELVAAGGQMVDRIAMDRNELRDWIGMAPRDDMKELLALENFIPSEKLGEQGKLKGGDNE</sequence>
<dbReference type="Proteomes" id="UP000365297">
    <property type="component" value="Unassembled WGS sequence"/>
</dbReference>
<dbReference type="EMBL" id="AAAIXK010000005">
    <property type="protein sequence ID" value="EAC5550794.1"/>
    <property type="molecule type" value="Genomic_DNA"/>
</dbReference>
<evidence type="ECO:0000313" key="1">
    <source>
        <dbReference type="EMBL" id="EAC5550794.1"/>
    </source>
</evidence>
<dbReference type="InterPro" id="IPR006427">
    <property type="entry name" value="Portal_HK97"/>
</dbReference>
<dbReference type="AlphaFoldDB" id="A0A9P1SVJ9"/>
<dbReference type="Pfam" id="PF04860">
    <property type="entry name" value="Phage_portal"/>
    <property type="match status" value="1"/>
</dbReference>
<comment type="caution">
    <text evidence="1">The sequence shown here is derived from an EMBL/GenBank/DDBJ whole genome shotgun (WGS) entry which is preliminary data.</text>
</comment>
<dbReference type="InterPro" id="IPR006944">
    <property type="entry name" value="Phage/GTA_portal"/>
</dbReference>